<dbReference type="SMART" id="SM00494">
    <property type="entry name" value="ChtBD2"/>
    <property type="match status" value="3"/>
</dbReference>
<dbReference type="GO" id="GO:0005576">
    <property type="term" value="C:extracellular region"/>
    <property type="evidence" value="ECO:0007669"/>
    <property type="project" value="InterPro"/>
</dbReference>
<evidence type="ECO:0000259" key="2">
    <source>
        <dbReference type="SMART" id="SM00494"/>
    </source>
</evidence>
<protein>
    <recommendedName>
        <fullName evidence="2">Chitin-binding type-2 domain-containing protein</fullName>
    </recommendedName>
</protein>
<reference evidence="3 4" key="1">
    <citation type="journal article" date="2019" name="Sci. Rep.">
        <title>Orb-weaving spider Araneus ventricosus genome elucidates the spidroin gene catalogue.</title>
        <authorList>
            <person name="Kono N."/>
            <person name="Nakamura H."/>
            <person name="Ohtoshi R."/>
            <person name="Moran D.A.P."/>
            <person name="Shinohara A."/>
            <person name="Yoshida Y."/>
            <person name="Fujiwara M."/>
            <person name="Mori M."/>
            <person name="Tomita M."/>
            <person name="Arakawa K."/>
        </authorList>
    </citation>
    <scope>NUCLEOTIDE SEQUENCE [LARGE SCALE GENOMIC DNA]</scope>
</reference>
<name>A0A4Y2TC94_ARAVE</name>
<keyword evidence="1" id="KW-1133">Transmembrane helix</keyword>
<sequence>MSWLILIFILISYYFLFVYVNLPEIAKPSGPEPQPEPFHFKFKFQNGKIRFYNSLGQKWEFIIDDAYYFSDGKIQIKNICFGKLDGTKVKAVGKDLYEYIQKEKLKNIQNGQFQVNVNEAVQKSHVFYFNCANNQIEGLYTCPSNQIFDDTQCVSVNPCTNRPKGTKLADEFDRRFYYECPHDRVKCPDKSFFVYDSCRSESDLTNVCANNQSYILPISNTEFLKCVSGIPKVYKCPPGMFFSNDKCVSDVCFNKPDGSKIAFSEENFGPFRYSSGYYVCKNDRVYESVQCPNDWDRYDSKGDNLVFLPQVFDNGKCTIPEFCVNVTTDDPEVVVPSHNFTKNVKNWMNSLLFDGSVGYRCNQNQKEKLIPPPGQYIYDYRLHSGCDAPGKKVVLGENLQNYYDCDQKTIIPCPQNTFFDGTDCKTKNQNAHSYGEIDMFEFDNLENNWMVPWDYSGEQRVTCSAPENFYIAGYNVCSHPDCRLFPFLKQLKGRIQIDSWNKCVYEKGKISKVKTATRDHFDFWTQRRSLKPEKCIVGSRIKSGHFMLDSVLYATCESEQPFVFCPSSATDGIKQINKFFACNPNPSVFEGILKANITKQFLENHLSRIIPKTGARVTINGNLMPNTDPNGIAIGEDSVEIWSNEDIRLIYKIVINHPANTYFEDKTLKSYNYLENLFITRYKMGLSMKPLDFPYYDIKESVHGFRSDAT</sequence>
<dbReference type="EMBL" id="BGPR01027596">
    <property type="protein sequence ID" value="GBN98212.1"/>
    <property type="molecule type" value="Genomic_DNA"/>
</dbReference>
<evidence type="ECO:0000313" key="4">
    <source>
        <dbReference type="Proteomes" id="UP000499080"/>
    </source>
</evidence>
<dbReference type="InterPro" id="IPR036508">
    <property type="entry name" value="Chitin-bd_dom_sf"/>
</dbReference>
<feature type="domain" description="Chitin-binding type-2" evidence="2">
    <location>
        <begin position="206"/>
        <end position="254"/>
    </location>
</feature>
<keyword evidence="1" id="KW-0472">Membrane</keyword>
<feature type="domain" description="Chitin-binding type-2" evidence="2">
    <location>
        <begin position="78"/>
        <end position="161"/>
    </location>
</feature>
<keyword evidence="1" id="KW-0812">Transmembrane</keyword>
<feature type="transmembrane region" description="Helical" evidence="1">
    <location>
        <begin position="5"/>
        <end position="22"/>
    </location>
</feature>
<evidence type="ECO:0000256" key="1">
    <source>
        <dbReference type="SAM" id="Phobius"/>
    </source>
</evidence>
<gene>
    <name evidence="3" type="ORF">AVEN_149172_1</name>
</gene>
<comment type="caution">
    <text evidence="3">The sequence shown here is derived from an EMBL/GenBank/DDBJ whole genome shotgun (WGS) entry which is preliminary data.</text>
</comment>
<dbReference type="SUPFAM" id="SSF57625">
    <property type="entry name" value="Invertebrate chitin-binding proteins"/>
    <property type="match status" value="1"/>
</dbReference>
<proteinExistence type="predicted"/>
<organism evidence="3 4">
    <name type="scientific">Araneus ventricosus</name>
    <name type="common">Orbweaver spider</name>
    <name type="synonym">Epeira ventricosa</name>
    <dbReference type="NCBI Taxonomy" id="182803"/>
    <lineage>
        <taxon>Eukaryota</taxon>
        <taxon>Metazoa</taxon>
        <taxon>Ecdysozoa</taxon>
        <taxon>Arthropoda</taxon>
        <taxon>Chelicerata</taxon>
        <taxon>Arachnida</taxon>
        <taxon>Araneae</taxon>
        <taxon>Araneomorphae</taxon>
        <taxon>Entelegynae</taxon>
        <taxon>Araneoidea</taxon>
        <taxon>Araneidae</taxon>
        <taxon>Araneus</taxon>
    </lineage>
</organism>
<dbReference type="Proteomes" id="UP000499080">
    <property type="component" value="Unassembled WGS sequence"/>
</dbReference>
<feature type="domain" description="Chitin-binding type-2" evidence="2">
    <location>
        <begin position="384"/>
        <end position="431"/>
    </location>
</feature>
<evidence type="ECO:0000313" key="3">
    <source>
        <dbReference type="EMBL" id="GBN98212.1"/>
    </source>
</evidence>
<dbReference type="InterPro" id="IPR002557">
    <property type="entry name" value="Chitin-bd_dom"/>
</dbReference>
<dbReference type="GO" id="GO:0008061">
    <property type="term" value="F:chitin binding"/>
    <property type="evidence" value="ECO:0007669"/>
    <property type="project" value="InterPro"/>
</dbReference>
<dbReference type="OrthoDB" id="6412242at2759"/>
<dbReference type="AlphaFoldDB" id="A0A4Y2TC94"/>
<accession>A0A4Y2TC94</accession>
<keyword evidence="4" id="KW-1185">Reference proteome</keyword>